<evidence type="ECO:0000256" key="1">
    <source>
        <dbReference type="ARBA" id="ARBA00023015"/>
    </source>
</evidence>
<dbReference type="EMBL" id="JAERRJ010000006">
    <property type="protein sequence ID" value="MBL1076109.1"/>
    <property type="molecule type" value="Genomic_DNA"/>
</dbReference>
<accession>A0ABS1M6E6</accession>
<evidence type="ECO:0008006" key="6">
    <source>
        <dbReference type="Google" id="ProtNLM"/>
    </source>
</evidence>
<name>A0ABS1M6E6_9NOCA</name>
<dbReference type="RefSeq" id="WP_201948682.1">
    <property type="nucleotide sequence ID" value="NZ_JAERRJ010000006.1"/>
</dbReference>
<keyword evidence="5" id="KW-1185">Reference proteome</keyword>
<evidence type="ECO:0000256" key="2">
    <source>
        <dbReference type="ARBA" id="ARBA00023163"/>
    </source>
</evidence>
<feature type="compositionally biased region" description="Low complexity" evidence="3">
    <location>
        <begin position="90"/>
        <end position="117"/>
    </location>
</feature>
<keyword evidence="1" id="KW-0805">Transcription regulation</keyword>
<evidence type="ECO:0000256" key="3">
    <source>
        <dbReference type="SAM" id="MobiDB-lite"/>
    </source>
</evidence>
<organism evidence="4 5">
    <name type="scientific">Nocardia acididurans</name>
    <dbReference type="NCBI Taxonomy" id="2802282"/>
    <lineage>
        <taxon>Bacteria</taxon>
        <taxon>Bacillati</taxon>
        <taxon>Actinomycetota</taxon>
        <taxon>Actinomycetes</taxon>
        <taxon>Mycobacteriales</taxon>
        <taxon>Nocardiaceae</taxon>
        <taxon>Nocardia</taxon>
    </lineage>
</organism>
<reference evidence="4 5" key="1">
    <citation type="submission" date="2021-01" db="EMBL/GenBank/DDBJ databases">
        <title>WGS of actinomycetes isolated from Thailand.</title>
        <authorList>
            <person name="Thawai C."/>
        </authorList>
    </citation>
    <scope>NUCLEOTIDE SEQUENCE [LARGE SCALE GENOMIC DNA]</scope>
    <source>
        <strain evidence="4 5">LPG 2</strain>
    </source>
</reference>
<evidence type="ECO:0000313" key="5">
    <source>
        <dbReference type="Proteomes" id="UP000602198"/>
    </source>
</evidence>
<evidence type="ECO:0000313" key="4">
    <source>
        <dbReference type="EMBL" id="MBL1076109.1"/>
    </source>
</evidence>
<protein>
    <recommendedName>
        <fullName evidence="6">Zinc finger protein</fullName>
    </recommendedName>
</protein>
<dbReference type="InterPro" id="IPR041916">
    <property type="entry name" value="Anti_sigma_zinc_sf"/>
</dbReference>
<feature type="compositionally biased region" description="Pro residues" evidence="3">
    <location>
        <begin position="118"/>
        <end position="131"/>
    </location>
</feature>
<sequence>MSGEDRTPRRPPRFAPTEHLASEAIAAYVDGELRMNAYLRAAQHLSQCRECAAEVHAQEQARIALRQSQHITAPMRLHDTLSRIPLSELPGAQGNPPGPRPGNQAGPRPGTPAGPHAPGQPGPHAPDPTPNPADRRRENDLLRGVSSFGLRQDSFDSRRWTSWWRK</sequence>
<dbReference type="Gene3D" id="1.10.10.1320">
    <property type="entry name" value="Anti-sigma factor, zinc-finger domain"/>
    <property type="match status" value="1"/>
</dbReference>
<dbReference type="Proteomes" id="UP000602198">
    <property type="component" value="Unassembled WGS sequence"/>
</dbReference>
<proteinExistence type="predicted"/>
<keyword evidence="2" id="KW-0804">Transcription</keyword>
<comment type="caution">
    <text evidence="4">The sequence shown here is derived from an EMBL/GenBank/DDBJ whole genome shotgun (WGS) entry which is preliminary data.</text>
</comment>
<gene>
    <name evidence="4" type="ORF">JK358_17055</name>
</gene>
<feature type="region of interest" description="Disordered" evidence="3">
    <location>
        <begin position="74"/>
        <end position="151"/>
    </location>
</feature>